<proteinExistence type="predicted"/>
<accession>A0A3S8RR75</accession>
<protein>
    <submittedName>
        <fullName evidence="1">Uncharacterized protein</fullName>
    </submittedName>
</protein>
<dbReference type="AlphaFoldDB" id="A0A3S8RR75"/>
<evidence type="ECO:0000313" key="1">
    <source>
        <dbReference type="EMBL" id="AZK45357.1"/>
    </source>
</evidence>
<sequence>MLHTEEFRELNSILQEHFGDVIPTEEIFGTFEELNDIVNKSVEEGRNLLPEYYGYGGNR</sequence>
<dbReference type="KEGG" id="plen:EIM92_03330"/>
<dbReference type="Proteomes" id="UP000273145">
    <property type="component" value="Chromosome"/>
</dbReference>
<dbReference type="OrthoDB" id="2589900at2"/>
<dbReference type="EMBL" id="CP034248">
    <property type="protein sequence ID" value="AZK45357.1"/>
    <property type="molecule type" value="Genomic_DNA"/>
</dbReference>
<name>A0A3S8RR75_9BACL</name>
<reference evidence="1 2" key="1">
    <citation type="submission" date="2018-11" db="EMBL/GenBank/DDBJ databases">
        <title>Genome sequencing of Paenibacillus lentus DSM25539(T).</title>
        <authorList>
            <person name="Kook J.-K."/>
            <person name="Park S.-N."/>
            <person name="Lim Y.K."/>
        </authorList>
    </citation>
    <scope>NUCLEOTIDE SEQUENCE [LARGE SCALE GENOMIC DNA]</scope>
    <source>
        <strain evidence="1 2">DSM 25539</strain>
    </source>
</reference>
<keyword evidence="2" id="KW-1185">Reference proteome</keyword>
<evidence type="ECO:0000313" key="2">
    <source>
        <dbReference type="Proteomes" id="UP000273145"/>
    </source>
</evidence>
<gene>
    <name evidence="1" type="ORF">EIM92_03330</name>
</gene>
<organism evidence="1 2">
    <name type="scientific">Paenibacillus lentus</name>
    <dbReference type="NCBI Taxonomy" id="1338368"/>
    <lineage>
        <taxon>Bacteria</taxon>
        <taxon>Bacillati</taxon>
        <taxon>Bacillota</taxon>
        <taxon>Bacilli</taxon>
        <taxon>Bacillales</taxon>
        <taxon>Paenibacillaceae</taxon>
        <taxon>Paenibacillus</taxon>
    </lineage>
</organism>